<dbReference type="OMA" id="EANHIWF"/>
<organism evidence="3 4">
    <name type="scientific">Quercus lobata</name>
    <name type="common">Valley oak</name>
    <dbReference type="NCBI Taxonomy" id="97700"/>
    <lineage>
        <taxon>Eukaryota</taxon>
        <taxon>Viridiplantae</taxon>
        <taxon>Streptophyta</taxon>
        <taxon>Embryophyta</taxon>
        <taxon>Tracheophyta</taxon>
        <taxon>Spermatophyta</taxon>
        <taxon>Magnoliopsida</taxon>
        <taxon>eudicotyledons</taxon>
        <taxon>Gunneridae</taxon>
        <taxon>Pentapetalae</taxon>
        <taxon>rosids</taxon>
        <taxon>fabids</taxon>
        <taxon>Fagales</taxon>
        <taxon>Fagaceae</taxon>
        <taxon>Quercus</taxon>
    </lineage>
</organism>
<accession>A0A7N2KT73</accession>
<feature type="domain" description="FBD" evidence="2">
    <location>
        <begin position="431"/>
        <end position="507"/>
    </location>
</feature>
<dbReference type="KEGG" id="qlo:115974628"/>
<dbReference type="FunCoup" id="A0A7N2KT73">
    <property type="interactions" value="1643"/>
</dbReference>
<evidence type="ECO:0000313" key="4">
    <source>
        <dbReference type="Proteomes" id="UP000594261"/>
    </source>
</evidence>
<keyword evidence="4" id="KW-1185">Reference proteome</keyword>
<dbReference type="SMART" id="SM00579">
    <property type="entry name" value="FBD"/>
    <property type="match status" value="1"/>
</dbReference>
<dbReference type="Gene3D" id="3.80.10.10">
    <property type="entry name" value="Ribonuclease Inhibitor"/>
    <property type="match status" value="1"/>
</dbReference>
<dbReference type="InterPro" id="IPR053781">
    <property type="entry name" value="F-box_AtFBL13-like"/>
</dbReference>
<dbReference type="Pfam" id="PF00646">
    <property type="entry name" value="F-box"/>
    <property type="match status" value="1"/>
</dbReference>
<dbReference type="Proteomes" id="UP000594261">
    <property type="component" value="Chromosome 2"/>
</dbReference>
<dbReference type="InterPro" id="IPR001810">
    <property type="entry name" value="F-box_dom"/>
</dbReference>
<dbReference type="PANTHER" id="PTHR31900:SF34">
    <property type="entry name" value="EMB|CAB62440.1-RELATED"/>
    <property type="match status" value="1"/>
</dbReference>
<dbReference type="InParanoid" id="A0A7N2KT73"/>
<reference evidence="4" key="1">
    <citation type="journal article" date="2016" name="G3 (Bethesda)">
        <title>First Draft Assembly and Annotation of the Genome of a California Endemic Oak Quercus lobata Nee (Fagaceae).</title>
        <authorList>
            <person name="Sork V.L."/>
            <person name="Fitz-Gibbon S.T."/>
            <person name="Puiu D."/>
            <person name="Crepeau M."/>
            <person name="Gugger P.F."/>
            <person name="Sherman R."/>
            <person name="Stevens K."/>
            <person name="Langley C.H."/>
            <person name="Pellegrini M."/>
            <person name="Salzberg S.L."/>
        </authorList>
    </citation>
    <scope>NUCLEOTIDE SEQUENCE [LARGE SCALE GENOMIC DNA]</scope>
    <source>
        <strain evidence="4">cv. SW786</strain>
    </source>
</reference>
<dbReference type="CDD" id="cd22160">
    <property type="entry name" value="F-box_AtFBL13-like"/>
    <property type="match status" value="1"/>
</dbReference>
<evidence type="ECO:0000259" key="2">
    <source>
        <dbReference type="SMART" id="SM00579"/>
    </source>
</evidence>
<dbReference type="InterPro" id="IPR055411">
    <property type="entry name" value="LRR_FXL15/At3g58940/PEG3-like"/>
</dbReference>
<dbReference type="Pfam" id="PF24758">
    <property type="entry name" value="LRR_At5g56370"/>
    <property type="match status" value="1"/>
</dbReference>
<dbReference type="AlphaFoldDB" id="A0A7N2KT73"/>
<feature type="compositionally biased region" description="Basic and acidic residues" evidence="1">
    <location>
        <begin position="15"/>
        <end position="32"/>
    </location>
</feature>
<evidence type="ECO:0000256" key="1">
    <source>
        <dbReference type="SAM" id="MobiDB-lite"/>
    </source>
</evidence>
<dbReference type="SUPFAM" id="SSF52047">
    <property type="entry name" value="RNI-like"/>
    <property type="match status" value="1"/>
</dbReference>
<dbReference type="EnsemblPlants" id="QL02p014278:mrna">
    <property type="protein sequence ID" value="QL02p014278:mrna"/>
    <property type="gene ID" value="QL02p014278"/>
</dbReference>
<name>A0A7N2KT73_QUELO</name>
<dbReference type="SUPFAM" id="SSF81383">
    <property type="entry name" value="F-box domain"/>
    <property type="match status" value="1"/>
</dbReference>
<dbReference type="Pfam" id="PF08387">
    <property type="entry name" value="FBD"/>
    <property type="match status" value="1"/>
</dbReference>
<protein>
    <recommendedName>
        <fullName evidence="2">FBD domain-containing protein</fullName>
    </recommendedName>
</protein>
<evidence type="ECO:0000313" key="3">
    <source>
        <dbReference type="EnsemblPlants" id="QL02p014278:mrna"/>
    </source>
</evidence>
<dbReference type="InterPro" id="IPR032675">
    <property type="entry name" value="LRR_dom_sf"/>
</dbReference>
<dbReference type="InterPro" id="IPR050232">
    <property type="entry name" value="FBL13/AtMIF1-like"/>
</dbReference>
<reference evidence="3" key="2">
    <citation type="submission" date="2021-01" db="UniProtKB">
        <authorList>
            <consortium name="EnsemblPlants"/>
        </authorList>
    </citation>
    <scope>IDENTIFICATION</scope>
</reference>
<proteinExistence type="predicted"/>
<dbReference type="PANTHER" id="PTHR31900">
    <property type="entry name" value="F-BOX/RNI SUPERFAMILY PROTEIN-RELATED"/>
    <property type="match status" value="1"/>
</dbReference>
<dbReference type="InterPro" id="IPR006566">
    <property type="entry name" value="FBD"/>
</dbReference>
<dbReference type="InterPro" id="IPR036047">
    <property type="entry name" value="F-box-like_dom_sf"/>
</dbReference>
<dbReference type="Gramene" id="QL02p014278:mrna">
    <property type="protein sequence ID" value="QL02p014278:mrna"/>
    <property type="gene ID" value="QL02p014278"/>
</dbReference>
<gene>
    <name evidence="3" type="primary">LOC115974628</name>
</gene>
<sequence>MKRQRRETKEEQEEEKERHRIERANRAERRESQINVRTKSCESCPSSARQNAFADTNTNTDIISTLPDPILAHILSNLWIVEAVATSILSSRWRTLWTLIPKLYLQEPDLERPDLNLSFVDLVSRIWTLRNVISNPIPLHTFSICWSTPCRPFYVDTWVRAAILRGLEVLCLHNYCNDTESLVELPRSLFFSTTLVTLKLKGNIYLNPPSDSWFPSLRKLQLSLFKYANSDSLSTILTACPVLQDLELDVHLHVFQVNFNITIQVPTLKGLQLCCNNYFESSSSFKVYINTPSLECFTFEGHLGKYVVLENLPDLVELVLAVQIVDGVSIEDYAKRVRDLIRPFAHIKSLGLFTETTKILCHASGDDELPMFRGLSSLKFYACPFFEWHAIRLLLGQAPKLQILAFESCTDYSYGESVPDNSWDESLDVPECLSSHLTTCHYIGFLGNKDEMQLVRQILKVARVLKTINIIINSRLEPKRKLRVRKALSKIVKKFPKSSQTCEIAFDERPLL</sequence>
<dbReference type="RefSeq" id="XP_030950913.1">
    <property type="nucleotide sequence ID" value="XM_031095053.1"/>
</dbReference>
<dbReference type="GeneID" id="115974628"/>
<feature type="region of interest" description="Disordered" evidence="1">
    <location>
        <begin position="1"/>
        <end position="47"/>
    </location>
</feature>
<feature type="compositionally biased region" description="Polar residues" evidence="1">
    <location>
        <begin position="33"/>
        <end position="47"/>
    </location>
</feature>
<dbReference type="OrthoDB" id="1298252at2759"/>